<organism evidence="1 2">
    <name type="scientific">Chryseobacterium takakiae</name>
    <dbReference type="NCBI Taxonomy" id="1302685"/>
    <lineage>
        <taxon>Bacteria</taxon>
        <taxon>Pseudomonadati</taxon>
        <taxon>Bacteroidota</taxon>
        <taxon>Flavobacteriia</taxon>
        <taxon>Flavobacteriales</taxon>
        <taxon>Weeksellaceae</taxon>
        <taxon>Chryseobacterium group</taxon>
        <taxon>Chryseobacterium</taxon>
    </lineage>
</organism>
<dbReference type="RefSeq" id="WP_072886331.1">
    <property type="nucleotide sequence ID" value="NZ_FQVO01000026.1"/>
</dbReference>
<evidence type="ECO:0000313" key="2">
    <source>
        <dbReference type="Proteomes" id="UP000184236"/>
    </source>
</evidence>
<sequence length="351" mass="41915">MEEEIAIENIIFLNDILNEAYKDYISIELDEPETKDLLYTSKIHLHSFTENRKCSVKYCRKKAVKSHLFQESLLRKNAHNGHYLYPAADLDKRKIKISKVGINKALTFPGFCEFHENMFEYEKKEQLEYDHELQTLIYKAICYHHIYWDIVLKKTESSVEKLIEKRYEKFEKFTNGKYRSLFNLLNIEFKDFHFADSRHKDFEQLLKKRKKIVNDALKFKRLIWQDIILDKEENLKSHIIEIDKVIPIFFSYLGNLTIKNEDLSFDDNACLIIHPFKESTKLIFTTKTENFSTLKKLLDRLDIESALHFILSSLLYVSDNWLINEEFYNKYLPVKLKEALESANFLPLKPI</sequence>
<protein>
    <submittedName>
        <fullName evidence="1">Uncharacterized protein</fullName>
    </submittedName>
</protein>
<gene>
    <name evidence="1" type="ORF">SAMN05444408_1265</name>
</gene>
<dbReference type="EMBL" id="FQVO01000026">
    <property type="protein sequence ID" value="SHF46731.1"/>
    <property type="molecule type" value="Genomic_DNA"/>
</dbReference>
<evidence type="ECO:0000313" key="1">
    <source>
        <dbReference type="EMBL" id="SHF46731.1"/>
    </source>
</evidence>
<dbReference type="AlphaFoldDB" id="A0A1M5BWG9"/>
<dbReference type="Proteomes" id="UP000184236">
    <property type="component" value="Unassembled WGS sequence"/>
</dbReference>
<accession>A0A1M5BWG9</accession>
<reference evidence="2" key="1">
    <citation type="submission" date="2016-11" db="EMBL/GenBank/DDBJ databases">
        <authorList>
            <person name="Varghese N."/>
            <person name="Submissions S."/>
        </authorList>
    </citation>
    <scope>NUCLEOTIDE SEQUENCE [LARGE SCALE GENOMIC DNA]</scope>
    <source>
        <strain evidence="2">DSM 26898</strain>
    </source>
</reference>
<proteinExistence type="predicted"/>
<name>A0A1M5BWG9_9FLAO</name>
<keyword evidence="2" id="KW-1185">Reference proteome</keyword>
<dbReference type="OrthoDB" id="583051at2"/>